<dbReference type="GO" id="GO:0008168">
    <property type="term" value="F:methyltransferase activity"/>
    <property type="evidence" value="ECO:0007669"/>
    <property type="project" value="UniProtKB-KW"/>
</dbReference>
<dbReference type="OrthoDB" id="2370471at2"/>
<dbReference type="Proteomes" id="UP000011135">
    <property type="component" value="Unassembled WGS sequence"/>
</dbReference>
<dbReference type="PANTHER" id="PTHR43861:SF6">
    <property type="entry name" value="METHYLTRANSFERASE TYPE 11"/>
    <property type="match status" value="1"/>
</dbReference>
<keyword evidence="1" id="KW-0489">Methyltransferase</keyword>
<dbReference type="AlphaFoldDB" id="L8JR37"/>
<keyword evidence="1" id="KW-0808">Transferase</keyword>
<dbReference type="Gene3D" id="3.40.50.150">
    <property type="entry name" value="Vaccinia Virus protein VP39"/>
    <property type="match status" value="1"/>
</dbReference>
<sequence>MLEKVDNCPLCNGGHFNDYIVCEDFTVSHEKFTITQCDQCHLLLTNPRPTAETISSYYQSENYISHQNKSTNPINLIYKIARHFTIKSKIRLLKRLTTTGKVLDVGCGTGHFLKACQKEGWQAMGVEPDPTARAIASDKTGIQITNTLFKLETTFDIITLWHVLEHVSDLTSYLTKLYDLLDNNGTIIVAVPNYRSFDAQHYKEYWAGYDVPRHLYHFDQDAMLRLMAKHQLKVREIVPMKLDAYYVSMLSEGYKRPGLKKYVNSFITGWKSNIYAKKNNKNYSSLIYIITK</sequence>
<dbReference type="RefSeq" id="WP_009580809.1">
    <property type="nucleotide sequence ID" value="NZ_AMZN01000050.1"/>
</dbReference>
<evidence type="ECO:0000313" key="2">
    <source>
        <dbReference type="Proteomes" id="UP000011135"/>
    </source>
</evidence>
<accession>L8JR37</accession>
<reference evidence="1 2" key="1">
    <citation type="submission" date="2012-12" db="EMBL/GenBank/DDBJ databases">
        <title>Genome assembly of Fulvivirga imtechensis AK7.</title>
        <authorList>
            <person name="Nupur N."/>
            <person name="Khatri I."/>
            <person name="Kumar R."/>
            <person name="Subramanian S."/>
            <person name="Pinnaka A."/>
        </authorList>
    </citation>
    <scope>NUCLEOTIDE SEQUENCE [LARGE SCALE GENOMIC DNA]</scope>
    <source>
        <strain evidence="1 2">AK7</strain>
    </source>
</reference>
<dbReference type="PANTHER" id="PTHR43861">
    <property type="entry name" value="TRANS-ACONITATE 2-METHYLTRANSFERASE-RELATED"/>
    <property type="match status" value="1"/>
</dbReference>
<name>L8JR37_9BACT</name>
<comment type="caution">
    <text evidence="1">The sequence shown here is derived from an EMBL/GenBank/DDBJ whole genome shotgun (WGS) entry which is preliminary data.</text>
</comment>
<dbReference type="PATRIC" id="fig|1237149.3.peg.3202"/>
<proteinExistence type="predicted"/>
<dbReference type="InterPro" id="IPR029063">
    <property type="entry name" value="SAM-dependent_MTases_sf"/>
</dbReference>
<dbReference type="CDD" id="cd02440">
    <property type="entry name" value="AdoMet_MTases"/>
    <property type="match status" value="1"/>
</dbReference>
<dbReference type="STRING" id="1237149.C900_03441"/>
<dbReference type="Pfam" id="PF13489">
    <property type="entry name" value="Methyltransf_23"/>
    <property type="match status" value="1"/>
</dbReference>
<dbReference type="GO" id="GO:0032259">
    <property type="term" value="P:methylation"/>
    <property type="evidence" value="ECO:0007669"/>
    <property type="project" value="UniProtKB-KW"/>
</dbReference>
<dbReference type="eggNOG" id="COG2227">
    <property type="taxonomic scope" value="Bacteria"/>
</dbReference>
<keyword evidence="2" id="KW-1185">Reference proteome</keyword>
<evidence type="ECO:0000313" key="1">
    <source>
        <dbReference type="EMBL" id="ELR70668.1"/>
    </source>
</evidence>
<dbReference type="SUPFAM" id="SSF53335">
    <property type="entry name" value="S-adenosyl-L-methionine-dependent methyltransferases"/>
    <property type="match status" value="1"/>
</dbReference>
<dbReference type="EMBL" id="AMZN01000050">
    <property type="protein sequence ID" value="ELR70668.1"/>
    <property type="molecule type" value="Genomic_DNA"/>
</dbReference>
<organism evidence="1 2">
    <name type="scientific">Fulvivirga imtechensis AK7</name>
    <dbReference type="NCBI Taxonomy" id="1237149"/>
    <lineage>
        <taxon>Bacteria</taxon>
        <taxon>Pseudomonadati</taxon>
        <taxon>Bacteroidota</taxon>
        <taxon>Cytophagia</taxon>
        <taxon>Cytophagales</taxon>
        <taxon>Fulvivirgaceae</taxon>
        <taxon>Fulvivirga</taxon>
    </lineage>
</organism>
<gene>
    <name evidence="1" type="ORF">C900_03441</name>
</gene>
<protein>
    <submittedName>
        <fullName evidence="1">SAM-dependent methyltransferase</fullName>
    </submittedName>
</protein>